<reference evidence="12 13" key="1">
    <citation type="submission" date="2014-11" db="EMBL/GenBank/DDBJ databases">
        <authorList>
            <person name="Zhu J."/>
            <person name="Qi W."/>
            <person name="Song R."/>
        </authorList>
    </citation>
    <scope>NUCLEOTIDE SEQUENCE [LARGE SCALE GENOMIC DNA]</scope>
</reference>
<dbReference type="SMART" id="SM00404">
    <property type="entry name" value="PTPc_motif"/>
    <property type="match status" value="1"/>
</dbReference>
<dbReference type="PROSITE" id="PS50056">
    <property type="entry name" value="TYR_PHOSPHATASE_2"/>
    <property type="match status" value="1"/>
</dbReference>
<gene>
    <name evidence="12" type="ORF">Vbra_20544</name>
</gene>
<dbReference type="PROSITE" id="PS50054">
    <property type="entry name" value="TYR_PHOSPHATASE_DUAL"/>
    <property type="match status" value="1"/>
</dbReference>
<name>A0A0G4EMY1_VITBC</name>
<evidence type="ECO:0000313" key="13">
    <source>
        <dbReference type="Proteomes" id="UP000041254"/>
    </source>
</evidence>
<keyword evidence="8" id="KW-0636">Prenylation</keyword>
<keyword evidence="3" id="KW-0488">Methylation</keyword>
<dbReference type="SUPFAM" id="SSF52799">
    <property type="entry name" value="(Phosphotyrosine protein) phosphatases II"/>
    <property type="match status" value="1"/>
</dbReference>
<evidence type="ECO:0000256" key="6">
    <source>
        <dbReference type="ARBA" id="ARBA00023157"/>
    </source>
</evidence>
<evidence type="ECO:0000259" key="10">
    <source>
        <dbReference type="PROSITE" id="PS50054"/>
    </source>
</evidence>
<evidence type="ECO:0000256" key="7">
    <source>
        <dbReference type="ARBA" id="ARBA00023288"/>
    </source>
</evidence>
<evidence type="ECO:0000256" key="8">
    <source>
        <dbReference type="ARBA" id="ARBA00023289"/>
    </source>
</evidence>
<dbReference type="InterPro" id="IPR003595">
    <property type="entry name" value="Tyr_Pase_cat"/>
</dbReference>
<evidence type="ECO:0000256" key="5">
    <source>
        <dbReference type="ARBA" id="ARBA00022912"/>
    </source>
</evidence>
<comment type="catalytic activity">
    <reaction evidence="9">
        <text>O-phospho-L-tyrosyl-[protein] + H2O = L-tyrosyl-[protein] + phosphate</text>
        <dbReference type="Rhea" id="RHEA:10684"/>
        <dbReference type="Rhea" id="RHEA-COMP:10136"/>
        <dbReference type="Rhea" id="RHEA-COMP:20101"/>
        <dbReference type="ChEBI" id="CHEBI:15377"/>
        <dbReference type="ChEBI" id="CHEBI:43474"/>
        <dbReference type="ChEBI" id="CHEBI:46858"/>
        <dbReference type="ChEBI" id="CHEBI:61978"/>
        <dbReference type="EC" id="3.1.3.48"/>
    </reaction>
</comment>
<dbReference type="InterPro" id="IPR029021">
    <property type="entry name" value="Prot-tyrosine_phosphatase-like"/>
</dbReference>
<dbReference type="OMA" id="IQVHGWT"/>
<dbReference type="EMBL" id="CDMY01000272">
    <property type="protein sequence ID" value="CEL98526.1"/>
    <property type="molecule type" value="Genomic_DNA"/>
</dbReference>
<dbReference type="FunFam" id="3.90.190.10:FF:000086">
    <property type="entry name" value="Protein tyrosine phosphatase-like protein"/>
    <property type="match status" value="1"/>
</dbReference>
<sequence length="169" mass="19015">MTQIINRPTEIEHRRLRFMVMDAPNNDNLNAYIKEMRQFGVTDLVRTCEATYSDEILEQSGIRTHELLFPDGEPPPDHVIKEWMSLVNDTQKRGNEKSAVAVHCVAGLGRAPVLVAVALIEKGMDALDAIMFIRERRKGAINARQLKFLETYRPRTNGSGGCKACCAVM</sequence>
<dbReference type="InterPro" id="IPR057023">
    <property type="entry name" value="PTP-SAK"/>
</dbReference>
<keyword evidence="7" id="KW-0449">Lipoprotein</keyword>
<dbReference type="PhylomeDB" id="A0A0G4EMY1"/>
<dbReference type="InParanoid" id="A0A0G4EMY1"/>
<organism evidence="12 13">
    <name type="scientific">Vitrella brassicaformis (strain CCMP3155)</name>
    <dbReference type="NCBI Taxonomy" id="1169540"/>
    <lineage>
        <taxon>Eukaryota</taxon>
        <taxon>Sar</taxon>
        <taxon>Alveolata</taxon>
        <taxon>Colpodellida</taxon>
        <taxon>Vitrellaceae</taxon>
        <taxon>Vitrella</taxon>
    </lineage>
</organism>
<evidence type="ECO:0000256" key="2">
    <source>
        <dbReference type="ARBA" id="ARBA00013064"/>
    </source>
</evidence>
<protein>
    <recommendedName>
        <fullName evidence="2">protein-tyrosine-phosphatase</fullName>
        <ecNumber evidence="2">3.1.3.48</ecNumber>
    </recommendedName>
</protein>
<dbReference type="InterPro" id="IPR000387">
    <property type="entry name" value="Tyr_Pase_dom"/>
</dbReference>
<feature type="domain" description="Tyrosine-protein phosphatase" evidence="10">
    <location>
        <begin position="7"/>
        <end position="161"/>
    </location>
</feature>
<dbReference type="GO" id="GO:0005737">
    <property type="term" value="C:cytoplasm"/>
    <property type="evidence" value="ECO:0007669"/>
    <property type="project" value="UniProtKB-ARBA"/>
</dbReference>
<dbReference type="CDD" id="cd14500">
    <property type="entry name" value="PTP-IVa"/>
    <property type="match status" value="1"/>
</dbReference>
<dbReference type="EC" id="3.1.3.48" evidence="2"/>
<dbReference type="VEuPathDB" id="CryptoDB:Vbra_20544"/>
<evidence type="ECO:0000313" key="12">
    <source>
        <dbReference type="EMBL" id="CEL98526.1"/>
    </source>
</evidence>
<evidence type="ECO:0000256" key="9">
    <source>
        <dbReference type="ARBA" id="ARBA00051722"/>
    </source>
</evidence>
<keyword evidence="6" id="KW-1015">Disulfide bond</keyword>
<dbReference type="FunCoup" id="A0A0G4EMY1">
    <property type="interactions" value="11"/>
</dbReference>
<feature type="domain" description="Tyrosine specific protein phosphatases" evidence="11">
    <location>
        <begin position="81"/>
        <end position="148"/>
    </location>
</feature>
<dbReference type="InterPro" id="IPR020422">
    <property type="entry name" value="TYR_PHOSPHATASE_DUAL_dom"/>
</dbReference>
<dbReference type="OrthoDB" id="5632at2759"/>
<dbReference type="Gene3D" id="3.90.190.10">
    <property type="entry name" value="Protein tyrosine phosphatase superfamily"/>
    <property type="match status" value="1"/>
</dbReference>
<evidence type="ECO:0000256" key="3">
    <source>
        <dbReference type="ARBA" id="ARBA00022481"/>
    </source>
</evidence>
<accession>A0A0G4EMY1</accession>
<keyword evidence="4" id="KW-0378">Hydrolase</keyword>
<dbReference type="PANTHER" id="PTHR23339">
    <property type="entry name" value="TYROSINE SPECIFIC PROTEIN PHOSPHATASE AND DUAL SPECIFICITY PROTEIN PHOSPHATASE"/>
    <property type="match status" value="1"/>
</dbReference>
<dbReference type="AlphaFoldDB" id="A0A0G4EMY1"/>
<proteinExistence type="inferred from homology"/>
<evidence type="ECO:0000259" key="11">
    <source>
        <dbReference type="PROSITE" id="PS50056"/>
    </source>
</evidence>
<dbReference type="STRING" id="1169540.A0A0G4EMY1"/>
<comment type="similarity">
    <text evidence="1">Belongs to the protein-tyrosine phosphatase family.</text>
</comment>
<evidence type="ECO:0000256" key="4">
    <source>
        <dbReference type="ARBA" id="ARBA00022801"/>
    </source>
</evidence>
<dbReference type="Proteomes" id="UP000041254">
    <property type="component" value="Unassembled WGS sequence"/>
</dbReference>
<dbReference type="InterPro" id="IPR050561">
    <property type="entry name" value="PTP"/>
</dbReference>
<evidence type="ECO:0000256" key="1">
    <source>
        <dbReference type="ARBA" id="ARBA00009580"/>
    </source>
</evidence>
<dbReference type="GO" id="GO:0004725">
    <property type="term" value="F:protein tyrosine phosphatase activity"/>
    <property type="evidence" value="ECO:0007669"/>
    <property type="project" value="UniProtKB-EC"/>
</dbReference>
<dbReference type="Pfam" id="PF22784">
    <property type="entry name" value="PTP-SAK"/>
    <property type="match status" value="1"/>
</dbReference>
<keyword evidence="13" id="KW-1185">Reference proteome</keyword>
<keyword evidence="5" id="KW-0904">Protein phosphatase</keyword>